<keyword evidence="1" id="KW-0732">Signal</keyword>
<protein>
    <submittedName>
        <fullName evidence="2">P-type conjugative transfer protein TrbJ</fullName>
    </submittedName>
</protein>
<name>A0A240UJ68_9BURK</name>
<geneLocation type="plasmid" evidence="2 3">
    <name>pACP4.3</name>
</geneLocation>
<dbReference type="NCBIfam" id="TIGR02780">
    <property type="entry name" value="TrbJ_Ti"/>
    <property type="match status" value="1"/>
</dbReference>
<proteinExistence type="predicted"/>
<dbReference type="AlphaFoldDB" id="A0A240UJ68"/>
<dbReference type="InterPro" id="IPR014147">
    <property type="entry name" value="T4SS_TrbJ"/>
</dbReference>
<reference evidence="2" key="1">
    <citation type="submission" date="2017-05" db="EMBL/GenBank/DDBJ databases">
        <title>Polyphasic characterization of four soil-derived phenanthrene-degrading Acidovorax strains and proposal of Acidovorax phenanthrenivorans sp. nov.</title>
        <authorList>
            <person name="Singleton D."/>
            <person name="Lee J."/>
            <person name="Dickey A.N."/>
            <person name="Stroud A."/>
            <person name="Scholl E.H."/>
            <person name="Wright F.A."/>
            <person name="Aitken M.D."/>
        </authorList>
    </citation>
    <scope>NUCLEOTIDE SEQUENCE</scope>
    <source>
        <strain evidence="2">P4</strain>
        <plasmid evidence="2">pACP4.3</plasmid>
    </source>
</reference>
<dbReference type="KEGG" id="acip:CBP36_21335"/>
<evidence type="ECO:0000313" key="3">
    <source>
        <dbReference type="Proteomes" id="UP000194440"/>
    </source>
</evidence>
<dbReference type="Proteomes" id="UP000194440">
    <property type="component" value="Plasmid pACP4.3"/>
</dbReference>
<gene>
    <name evidence="2" type="ORF">CBP36_21335</name>
</gene>
<dbReference type="EMBL" id="CP021369">
    <property type="protein sequence ID" value="ART61547.1"/>
    <property type="molecule type" value="Genomic_DNA"/>
</dbReference>
<keyword evidence="2" id="KW-0614">Plasmid</keyword>
<organism evidence="2 3">
    <name type="scientific">Acidovorax carolinensis</name>
    <dbReference type="NCBI Taxonomy" id="553814"/>
    <lineage>
        <taxon>Bacteria</taxon>
        <taxon>Pseudomonadati</taxon>
        <taxon>Pseudomonadota</taxon>
        <taxon>Betaproteobacteria</taxon>
        <taxon>Burkholderiales</taxon>
        <taxon>Comamonadaceae</taxon>
        <taxon>Acidovorax</taxon>
    </lineage>
</organism>
<feature type="signal peptide" evidence="1">
    <location>
        <begin position="1"/>
        <end position="26"/>
    </location>
</feature>
<keyword evidence="3" id="KW-1185">Reference proteome</keyword>
<sequence>MQLGIRKTAALVVALSATAWVAPAQAGGAVAGATEFTQIANNLQLILSYEQQIESYVRQGLQLQAQLQNLVSNPTSLLGPEIGQMINTMGKIMSTGQSIGYNMAQIDKNFASTFKNPTAMNFSKMFTSWHKTNTDTLEGALKAIGAQRDQYASNEAALSDLYNRSQATKGNLDALQTMAQINVRQIQELQSLKELLGTQAQAQVTYMATQNAKDQKALDDLESILRRDPTPIPAAVSAPAPKWKNFGR</sequence>
<evidence type="ECO:0000256" key="1">
    <source>
        <dbReference type="SAM" id="SignalP"/>
    </source>
</evidence>
<accession>A0A240UJ68</accession>
<feature type="chain" id="PRO_5012196147" evidence="1">
    <location>
        <begin position="27"/>
        <end position="248"/>
    </location>
</feature>
<evidence type="ECO:0000313" key="2">
    <source>
        <dbReference type="EMBL" id="ART61547.1"/>
    </source>
</evidence>